<proteinExistence type="predicted"/>
<dbReference type="GeneID" id="70185189"/>
<keyword evidence="2" id="KW-1185">Reference proteome</keyword>
<evidence type="ECO:0000313" key="2">
    <source>
        <dbReference type="Proteomes" id="UP000756346"/>
    </source>
</evidence>
<protein>
    <submittedName>
        <fullName evidence="1">Uncharacterized protein</fullName>
    </submittedName>
</protein>
<accession>A0A9P8XV63</accession>
<gene>
    <name evidence="1" type="ORF">B0I36DRAFT_337111</name>
</gene>
<dbReference type="EMBL" id="JAGTJQ010000012">
    <property type="protein sequence ID" value="KAH7016242.1"/>
    <property type="molecule type" value="Genomic_DNA"/>
</dbReference>
<reference evidence="1" key="1">
    <citation type="journal article" date="2021" name="Nat. Commun.">
        <title>Genetic determinants of endophytism in the Arabidopsis root mycobiome.</title>
        <authorList>
            <person name="Mesny F."/>
            <person name="Miyauchi S."/>
            <person name="Thiergart T."/>
            <person name="Pickel B."/>
            <person name="Atanasova L."/>
            <person name="Karlsson M."/>
            <person name="Huettel B."/>
            <person name="Barry K.W."/>
            <person name="Haridas S."/>
            <person name="Chen C."/>
            <person name="Bauer D."/>
            <person name="Andreopoulos W."/>
            <person name="Pangilinan J."/>
            <person name="LaButti K."/>
            <person name="Riley R."/>
            <person name="Lipzen A."/>
            <person name="Clum A."/>
            <person name="Drula E."/>
            <person name="Henrissat B."/>
            <person name="Kohler A."/>
            <person name="Grigoriev I.V."/>
            <person name="Martin F.M."/>
            <person name="Hacquard S."/>
        </authorList>
    </citation>
    <scope>NUCLEOTIDE SEQUENCE</scope>
    <source>
        <strain evidence="1">MPI-CAGE-CH-0230</strain>
    </source>
</reference>
<dbReference type="Proteomes" id="UP000756346">
    <property type="component" value="Unassembled WGS sequence"/>
</dbReference>
<evidence type="ECO:0000313" key="1">
    <source>
        <dbReference type="EMBL" id="KAH7016242.1"/>
    </source>
</evidence>
<name>A0A9P8XV63_9PEZI</name>
<dbReference type="OrthoDB" id="4924025at2759"/>
<dbReference type="AlphaFoldDB" id="A0A9P8XV63"/>
<organism evidence="1 2">
    <name type="scientific">Microdochium trichocladiopsis</name>
    <dbReference type="NCBI Taxonomy" id="1682393"/>
    <lineage>
        <taxon>Eukaryota</taxon>
        <taxon>Fungi</taxon>
        <taxon>Dikarya</taxon>
        <taxon>Ascomycota</taxon>
        <taxon>Pezizomycotina</taxon>
        <taxon>Sordariomycetes</taxon>
        <taxon>Xylariomycetidae</taxon>
        <taxon>Xylariales</taxon>
        <taxon>Microdochiaceae</taxon>
        <taxon>Microdochium</taxon>
    </lineage>
</organism>
<comment type="caution">
    <text evidence="1">The sequence shown here is derived from an EMBL/GenBank/DDBJ whole genome shotgun (WGS) entry which is preliminary data.</text>
</comment>
<dbReference type="RefSeq" id="XP_046005866.1">
    <property type="nucleotide sequence ID" value="XM_046155643.1"/>
</dbReference>
<sequence length="171" mass="19484">MSDSATSSAWSLINKEDRLLPTTRWVRPSGVSQDGEDPTMVADPQKALYGLGESLLLWYRGISSSRTLDLHQRTMTSSRRLDVFVGQIRGVVIDDFAMFHVYFAKREVVVVKWRRKQQMLSRPSPLVHCCTCFAVPPTVWPRVCLPFHNWTNKPTRTLGNFPARCIDNTSS</sequence>